<dbReference type="Gene3D" id="1.10.12.10">
    <property type="entry name" value="Lyase 2-enoyl-coa Hydratase, Chain A, domain 2"/>
    <property type="match status" value="1"/>
</dbReference>
<dbReference type="InterPro" id="IPR014748">
    <property type="entry name" value="Enoyl-CoA_hydra_C"/>
</dbReference>
<evidence type="ECO:0000256" key="1">
    <source>
        <dbReference type="ARBA" id="ARBA00005254"/>
    </source>
</evidence>
<dbReference type="InterPro" id="IPR029045">
    <property type="entry name" value="ClpP/crotonase-like_dom_sf"/>
</dbReference>
<dbReference type="Pfam" id="PF00378">
    <property type="entry name" value="ECH_1"/>
    <property type="match status" value="1"/>
</dbReference>
<proteinExistence type="inferred from homology"/>
<comment type="similarity">
    <text evidence="1">Belongs to the enoyl-CoA hydratase/isomerase family.</text>
</comment>
<gene>
    <name evidence="3" type="ORF">SVIO_069720</name>
</gene>
<dbReference type="PANTHER" id="PTHR43459">
    <property type="entry name" value="ENOYL-COA HYDRATASE"/>
    <property type="match status" value="1"/>
</dbReference>
<dbReference type="GO" id="GO:0003824">
    <property type="term" value="F:catalytic activity"/>
    <property type="evidence" value="ECO:0007669"/>
    <property type="project" value="UniProtKB-ARBA"/>
</dbReference>
<feature type="region of interest" description="Disordered" evidence="2">
    <location>
        <begin position="1"/>
        <end position="33"/>
    </location>
</feature>
<protein>
    <submittedName>
        <fullName evidence="3">Enoyl-CoA hydratase</fullName>
    </submittedName>
</protein>
<dbReference type="AlphaFoldDB" id="A0A4D4LEJ4"/>
<dbReference type="Proteomes" id="UP000301309">
    <property type="component" value="Unassembled WGS sequence"/>
</dbReference>
<organism evidence="3 4">
    <name type="scientific">Streptomyces violaceusniger</name>
    <dbReference type="NCBI Taxonomy" id="68280"/>
    <lineage>
        <taxon>Bacteria</taxon>
        <taxon>Bacillati</taxon>
        <taxon>Actinomycetota</taxon>
        <taxon>Actinomycetes</taxon>
        <taxon>Kitasatosporales</taxon>
        <taxon>Streptomycetaceae</taxon>
        <taxon>Streptomyces</taxon>
        <taxon>Streptomyces violaceusniger group</taxon>
    </lineage>
</organism>
<sequence>MISGMLCADRRGGPLPGPPMRPQPEPPASPHRRRTAMADTVLYDLTEGLATITLNRPDAMNALNIDTKEALRDALLEAAESPAVRAVLLTGSGPRAFCVGQDLKEHIGLLAADRDGSGEGSTMSTVALHYNPIVTAIAGMPKPVVAAVNGVAAGAGAGFAFAADYRIVADTASFNTSFAGVALTADSGVSWTLQRLIGYGRAADLLLFPHTIDAQEALGLGIAHRVVPADELASEAAAVARRLAEGPTAAYAAIKESLAFAAGHTLTEALAMEDELQRRAGASDDHAIAVNAFVKKEKPRFTGR</sequence>
<evidence type="ECO:0000313" key="4">
    <source>
        <dbReference type="Proteomes" id="UP000301309"/>
    </source>
</evidence>
<evidence type="ECO:0000256" key="2">
    <source>
        <dbReference type="SAM" id="MobiDB-lite"/>
    </source>
</evidence>
<keyword evidence="4" id="KW-1185">Reference proteome</keyword>
<evidence type="ECO:0000313" key="3">
    <source>
        <dbReference type="EMBL" id="GDY56349.1"/>
    </source>
</evidence>
<comment type="caution">
    <text evidence="3">The sequence shown here is derived from an EMBL/GenBank/DDBJ whole genome shotgun (WGS) entry which is preliminary data.</text>
</comment>
<dbReference type="InterPro" id="IPR001753">
    <property type="entry name" value="Enoyl-CoA_hydra/iso"/>
</dbReference>
<feature type="compositionally biased region" description="Pro residues" evidence="2">
    <location>
        <begin position="15"/>
        <end position="29"/>
    </location>
</feature>
<dbReference type="CDD" id="cd06558">
    <property type="entry name" value="crotonase-like"/>
    <property type="match status" value="1"/>
</dbReference>
<name>A0A4D4LEJ4_STRVO</name>
<dbReference type="PANTHER" id="PTHR43459:SF1">
    <property type="entry name" value="EG:BACN32G11.4 PROTEIN"/>
    <property type="match status" value="1"/>
</dbReference>
<reference evidence="3 4" key="1">
    <citation type="journal article" date="2020" name="Int. J. Syst. Evol. Microbiol.">
        <title>Reclassification of Streptomyces castelarensis and Streptomyces sporoclivatus as later heterotypic synonyms of Streptomyces antimycoticus.</title>
        <authorList>
            <person name="Komaki H."/>
            <person name="Tamura T."/>
        </authorList>
    </citation>
    <scope>NUCLEOTIDE SEQUENCE [LARGE SCALE GENOMIC DNA]</scope>
    <source>
        <strain evidence="3 4">NBRC 13459</strain>
    </source>
</reference>
<accession>A0A4D4LEJ4</accession>
<dbReference type="EMBL" id="BJHW01000001">
    <property type="protein sequence ID" value="GDY56349.1"/>
    <property type="molecule type" value="Genomic_DNA"/>
</dbReference>
<dbReference type="Gene3D" id="3.90.226.10">
    <property type="entry name" value="2-enoyl-CoA Hydratase, Chain A, domain 1"/>
    <property type="match status" value="1"/>
</dbReference>
<dbReference type="SUPFAM" id="SSF52096">
    <property type="entry name" value="ClpP/crotonase"/>
    <property type="match status" value="1"/>
</dbReference>